<evidence type="ECO:0000313" key="3">
    <source>
        <dbReference type="Proteomes" id="UP000240254"/>
    </source>
</evidence>
<feature type="chain" id="PRO_5015659704" evidence="1">
    <location>
        <begin position="20"/>
        <end position="117"/>
    </location>
</feature>
<gene>
    <name evidence="2" type="ORF">CTM88_08265</name>
</gene>
<reference evidence="2 3" key="1">
    <citation type="submission" date="2018-03" db="EMBL/GenBank/DDBJ databases">
        <title>Whole genome sequencing of Histamine producing bacteria.</title>
        <authorList>
            <person name="Butler K."/>
        </authorList>
    </citation>
    <scope>NUCLEOTIDE SEQUENCE [LARGE SCALE GENOMIC DNA]</scope>
    <source>
        <strain evidence="2 3">BS2</strain>
    </source>
</reference>
<dbReference type="AlphaFoldDB" id="A0A2T3IM73"/>
<accession>A0A2T3IM73</accession>
<dbReference type="Proteomes" id="UP000240254">
    <property type="component" value="Unassembled WGS sequence"/>
</dbReference>
<protein>
    <submittedName>
        <fullName evidence="2">Uncharacterized protein</fullName>
    </submittedName>
</protein>
<keyword evidence="1" id="KW-0732">Signal</keyword>
<feature type="signal peptide" evidence="1">
    <location>
        <begin position="1"/>
        <end position="19"/>
    </location>
</feature>
<organism evidence="2 3">
    <name type="scientific">Photobacterium aquimaris</name>
    <dbReference type="NCBI Taxonomy" id="512643"/>
    <lineage>
        <taxon>Bacteria</taxon>
        <taxon>Pseudomonadati</taxon>
        <taxon>Pseudomonadota</taxon>
        <taxon>Gammaproteobacteria</taxon>
        <taxon>Vibrionales</taxon>
        <taxon>Vibrionaceae</taxon>
        <taxon>Photobacterium</taxon>
    </lineage>
</organism>
<proteinExistence type="predicted"/>
<dbReference type="EMBL" id="PYMK01000007">
    <property type="protein sequence ID" value="PSU29442.1"/>
    <property type="molecule type" value="Genomic_DNA"/>
</dbReference>
<dbReference type="OrthoDB" id="7065211at2"/>
<sequence>MRKTVIAAVLVFLAGPAMGFNNDKPVPLDIDQVVKVGFEKHRHLNYRAIGAIDGWEGKWCDEKVELYQYTRADNINLDIFEAEALDQHGTDWFEACQYKNVIMLSNGNQACKALMAL</sequence>
<comment type="caution">
    <text evidence="2">The sequence shown here is derived from an EMBL/GenBank/DDBJ whole genome shotgun (WGS) entry which is preliminary data.</text>
</comment>
<evidence type="ECO:0000256" key="1">
    <source>
        <dbReference type="SAM" id="SignalP"/>
    </source>
</evidence>
<dbReference type="RefSeq" id="WP_065168555.1">
    <property type="nucleotide sequence ID" value="NZ_LZEZ01000034.1"/>
</dbReference>
<name>A0A2T3IM73_9GAMM</name>
<evidence type="ECO:0000313" key="2">
    <source>
        <dbReference type="EMBL" id="PSU29442.1"/>
    </source>
</evidence>